<keyword evidence="4" id="KW-0072">Autophagy</keyword>
<dbReference type="InterPro" id="IPR029431">
    <property type="entry name" value="TP53INP"/>
</dbReference>
<accession>A0A3Q2EH13</accession>
<dbReference type="GO" id="GO:0016604">
    <property type="term" value="C:nuclear body"/>
    <property type="evidence" value="ECO:0007669"/>
    <property type="project" value="UniProtKB-SubCell"/>
</dbReference>
<sequence>MIPDACSPQYRLFLALPVRHDGSQAAKETPRMFGKLLSLLGNAAVDSGAVRDTELELLESEEEDWVIVDVPGDGATSAPDADPLENLLIEHPSMSVYQTRCRMGGAEGGEDLPSDEEEEEASRPVAVRRHVSWRLAAWGSPLPCGMQLLAAHRSRSLADRKKLSRSTLCRQNLAKTRFSAKDRRYGGLRCPSPRLFNY</sequence>
<dbReference type="GO" id="GO:0000045">
    <property type="term" value="P:autophagosome assembly"/>
    <property type="evidence" value="ECO:0007669"/>
    <property type="project" value="TreeGrafter"/>
</dbReference>
<evidence type="ECO:0000256" key="8">
    <source>
        <dbReference type="ARBA" id="ARBA00023242"/>
    </source>
</evidence>
<keyword evidence="8" id="KW-0539">Nucleus</keyword>
<keyword evidence="7" id="KW-0804">Transcription</keyword>
<evidence type="ECO:0000256" key="1">
    <source>
        <dbReference type="ARBA" id="ARBA00004419"/>
    </source>
</evidence>
<dbReference type="Ensembl" id="ENSCVAT00000026759.1">
    <property type="protein sequence ID" value="ENSCVAP00000031681.1"/>
    <property type="gene ID" value="ENSCVAG00000021112.1"/>
</dbReference>
<dbReference type="Proteomes" id="UP000265020">
    <property type="component" value="Unassembled WGS sequence"/>
</dbReference>
<name>A0A3Q2EH13_CYPVA</name>
<keyword evidence="12" id="KW-1185">Reference proteome</keyword>
<evidence type="ECO:0000256" key="9">
    <source>
        <dbReference type="ARBA" id="ARBA00023329"/>
    </source>
</evidence>
<evidence type="ECO:0000256" key="6">
    <source>
        <dbReference type="ARBA" id="ARBA00023159"/>
    </source>
</evidence>
<evidence type="ECO:0000256" key="4">
    <source>
        <dbReference type="ARBA" id="ARBA00023006"/>
    </source>
</evidence>
<dbReference type="GO" id="GO:0045893">
    <property type="term" value="P:positive regulation of DNA-templated transcription"/>
    <property type="evidence" value="ECO:0007669"/>
    <property type="project" value="TreeGrafter"/>
</dbReference>
<proteinExistence type="predicted"/>
<reference evidence="11" key="2">
    <citation type="submission" date="2025-09" db="UniProtKB">
        <authorList>
            <consortium name="Ensembl"/>
        </authorList>
    </citation>
    <scope>IDENTIFICATION</scope>
</reference>
<keyword evidence="9" id="KW-0968">Cytoplasmic vesicle</keyword>
<dbReference type="GO" id="GO:0031410">
    <property type="term" value="C:cytoplasmic vesicle"/>
    <property type="evidence" value="ECO:0007669"/>
    <property type="project" value="UniProtKB-KW"/>
</dbReference>
<dbReference type="OrthoDB" id="10041339at2759"/>
<reference evidence="11" key="1">
    <citation type="submission" date="2025-08" db="UniProtKB">
        <authorList>
            <consortium name="Ensembl"/>
        </authorList>
    </citation>
    <scope>IDENTIFICATION</scope>
</reference>
<dbReference type="PANTHER" id="PTHR31671">
    <property type="entry name" value="DIABETES AND OBESITY REGULATED, ISOFORM G"/>
    <property type="match status" value="1"/>
</dbReference>
<dbReference type="GeneID" id="107086795"/>
<evidence type="ECO:0000256" key="3">
    <source>
        <dbReference type="ARBA" id="ARBA00022490"/>
    </source>
</evidence>
<keyword evidence="3" id="KW-0963">Cytoplasm</keyword>
<dbReference type="GO" id="GO:0005776">
    <property type="term" value="C:autophagosome"/>
    <property type="evidence" value="ECO:0007669"/>
    <property type="project" value="UniProtKB-SubCell"/>
</dbReference>
<evidence type="ECO:0000313" key="11">
    <source>
        <dbReference type="Ensembl" id="ENSCVAP00000031681.1"/>
    </source>
</evidence>
<evidence type="ECO:0000256" key="10">
    <source>
        <dbReference type="ARBA" id="ARBA00034306"/>
    </source>
</evidence>
<protein>
    <submittedName>
        <fullName evidence="11">Si:ch211-260e23.9</fullName>
    </submittedName>
</protein>
<dbReference type="GeneTree" id="ENSGT00530000063829"/>
<keyword evidence="6" id="KW-0010">Activator</keyword>
<organism evidence="11 12">
    <name type="scientific">Cyprinodon variegatus</name>
    <name type="common">Sheepshead minnow</name>
    <dbReference type="NCBI Taxonomy" id="28743"/>
    <lineage>
        <taxon>Eukaryota</taxon>
        <taxon>Metazoa</taxon>
        <taxon>Chordata</taxon>
        <taxon>Craniata</taxon>
        <taxon>Vertebrata</taxon>
        <taxon>Euteleostomi</taxon>
        <taxon>Actinopterygii</taxon>
        <taxon>Neopterygii</taxon>
        <taxon>Teleostei</taxon>
        <taxon>Neoteleostei</taxon>
        <taxon>Acanthomorphata</taxon>
        <taxon>Ovalentaria</taxon>
        <taxon>Atherinomorphae</taxon>
        <taxon>Cyprinodontiformes</taxon>
        <taxon>Cyprinodontidae</taxon>
        <taxon>Cyprinodon</taxon>
    </lineage>
</organism>
<evidence type="ECO:0000313" key="12">
    <source>
        <dbReference type="Proteomes" id="UP000265020"/>
    </source>
</evidence>
<dbReference type="PANTHER" id="PTHR31671:SF4">
    <property type="entry name" value="SI:CH211-260E23.9"/>
    <property type="match status" value="1"/>
</dbReference>
<dbReference type="RefSeq" id="XP_015233473.1">
    <property type="nucleotide sequence ID" value="XM_015377987.1"/>
</dbReference>
<evidence type="ECO:0000256" key="5">
    <source>
        <dbReference type="ARBA" id="ARBA00023015"/>
    </source>
</evidence>
<comment type="subcellular location">
    <subcellularLocation>
        <location evidence="2">Cytoplasm</location>
        <location evidence="2">Cytosol</location>
    </subcellularLocation>
    <subcellularLocation>
        <location evidence="1">Cytoplasmic vesicle</location>
        <location evidence="1">Autophagosome</location>
    </subcellularLocation>
    <subcellularLocation>
        <location evidence="10">Nucleus</location>
        <location evidence="10">Nuclear body</location>
    </subcellularLocation>
</comment>
<evidence type="ECO:0000256" key="7">
    <source>
        <dbReference type="ARBA" id="ARBA00023163"/>
    </source>
</evidence>
<dbReference type="GO" id="GO:0005829">
    <property type="term" value="C:cytosol"/>
    <property type="evidence" value="ECO:0007669"/>
    <property type="project" value="UniProtKB-SubCell"/>
</dbReference>
<dbReference type="Pfam" id="PF14839">
    <property type="entry name" value="DOR"/>
    <property type="match status" value="1"/>
</dbReference>
<evidence type="ECO:0000256" key="2">
    <source>
        <dbReference type="ARBA" id="ARBA00004514"/>
    </source>
</evidence>
<dbReference type="AlphaFoldDB" id="A0A3Q2EH13"/>
<dbReference type="KEGG" id="cvg:107086795"/>
<keyword evidence="5" id="KW-0805">Transcription regulation</keyword>